<evidence type="ECO:0000256" key="3">
    <source>
        <dbReference type="ARBA" id="ARBA00022723"/>
    </source>
</evidence>
<dbReference type="CDD" id="cd03426">
    <property type="entry name" value="NUDIX_CoAse_Nudt7"/>
    <property type="match status" value="1"/>
</dbReference>
<dbReference type="OrthoDB" id="9802805at2"/>
<accession>A0A2G1QP71</accession>
<dbReference type="InterPro" id="IPR000086">
    <property type="entry name" value="NUDIX_hydrolase_dom"/>
</dbReference>
<reference evidence="8 9" key="1">
    <citation type="submission" date="2017-10" db="EMBL/GenBank/DDBJ databases">
        <title>Sedimentibacterium mangrovi gen. nov., sp. nov., a novel member of family Phyllobacteriacea isolated from mangrove sediment.</title>
        <authorList>
            <person name="Liao H."/>
            <person name="Tian Y."/>
        </authorList>
    </citation>
    <scope>NUCLEOTIDE SEQUENCE [LARGE SCALE GENOMIC DNA]</scope>
    <source>
        <strain evidence="8 9">X9-2-2</strain>
    </source>
</reference>
<dbReference type="InterPro" id="IPR045121">
    <property type="entry name" value="CoAse"/>
</dbReference>
<evidence type="ECO:0000313" key="9">
    <source>
        <dbReference type="Proteomes" id="UP000221168"/>
    </source>
</evidence>
<dbReference type="Proteomes" id="UP000221168">
    <property type="component" value="Unassembled WGS sequence"/>
</dbReference>
<evidence type="ECO:0000256" key="4">
    <source>
        <dbReference type="ARBA" id="ARBA00022801"/>
    </source>
</evidence>
<dbReference type="NCBIfam" id="NF007980">
    <property type="entry name" value="PRK10707.1"/>
    <property type="match status" value="1"/>
</dbReference>
<evidence type="ECO:0000256" key="5">
    <source>
        <dbReference type="ARBA" id="ARBA00022842"/>
    </source>
</evidence>
<keyword evidence="3" id="KW-0479">Metal-binding</keyword>
<keyword evidence="5" id="KW-0460">Magnesium</keyword>
<dbReference type="GO" id="GO:0046872">
    <property type="term" value="F:metal ion binding"/>
    <property type="evidence" value="ECO:0007669"/>
    <property type="project" value="UniProtKB-KW"/>
</dbReference>
<dbReference type="RefSeq" id="WP_099306174.1">
    <property type="nucleotide sequence ID" value="NZ_PDVP01000004.1"/>
</dbReference>
<dbReference type="Pfam" id="PF00293">
    <property type="entry name" value="NUDIX"/>
    <property type="match status" value="1"/>
</dbReference>
<evidence type="ECO:0000313" key="8">
    <source>
        <dbReference type="EMBL" id="PHP67347.1"/>
    </source>
</evidence>
<evidence type="ECO:0000256" key="6">
    <source>
        <dbReference type="ARBA" id="ARBA00023211"/>
    </source>
</evidence>
<dbReference type="AlphaFoldDB" id="A0A2G1QP71"/>
<dbReference type="InterPro" id="IPR015797">
    <property type="entry name" value="NUDIX_hydrolase-like_dom_sf"/>
</dbReference>
<comment type="cofactor">
    <cofactor evidence="2">
        <name>Mg(2+)</name>
        <dbReference type="ChEBI" id="CHEBI:18420"/>
    </cofactor>
</comment>
<comment type="caution">
    <text evidence="8">The sequence shown here is derived from an EMBL/GenBank/DDBJ whole genome shotgun (WGS) entry which is preliminary data.</text>
</comment>
<dbReference type="GO" id="GO:0010945">
    <property type="term" value="F:coenzyme A diphosphatase activity"/>
    <property type="evidence" value="ECO:0007669"/>
    <property type="project" value="InterPro"/>
</dbReference>
<organism evidence="8 9">
    <name type="scientific">Zhengella mangrovi</name>
    <dbReference type="NCBI Taxonomy" id="1982044"/>
    <lineage>
        <taxon>Bacteria</taxon>
        <taxon>Pseudomonadati</taxon>
        <taxon>Pseudomonadota</taxon>
        <taxon>Alphaproteobacteria</taxon>
        <taxon>Hyphomicrobiales</taxon>
        <taxon>Notoacmeibacteraceae</taxon>
        <taxon>Zhengella</taxon>
    </lineage>
</organism>
<keyword evidence="9" id="KW-1185">Reference proteome</keyword>
<dbReference type="PROSITE" id="PS51462">
    <property type="entry name" value="NUDIX"/>
    <property type="match status" value="1"/>
</dbReference>
<evidence type="ECO:0000256" key="1">
    <source>
        <dbReference type="ARBA" id="ARBA00001936"/>
    </source>
</evidence>
<name>A0A2G1QP71_9HYPH</name>
<dbReference type="PANTHER" id="PTHR12992:SF11">
    <property type="entry name" value="MITOCHONDRIAL COENZYME A DIPHOSPHATASE NUDT8"/>
    <property type="match status" value="1"/>
</dbReference>
<sequence length="211" mass="23636">MTLMPAATDYSIADLRQRLGRETGPFGTDDHGDHHLNPALRHLIIKPDLRDAAVLVPVVERDGGPSVILTQRTESLRRHSGQVAFPGGRIDPEDATPEAAALRETHEEIGIAPDRVEVFGRMPDYLTGSGYRIAPVFGLVDPQVTMVANPDEVAAIFEVPLAFLMNPDNHVRQSRTWEGQERFFWTMPHDDRYIWGVTAGIIRTIYERLYA</sequence>
<proteinExistence type="predicted"/>
<evidence type="ECO:0000259" key="7">
    <source>
        <dbReference type="PROSITE" id="PS51462"/>
    </source>
</evidence>
<feature type="domain" description="Nudix hydrolase" evidence="7">
    <location>
        <begin position="49"/>
        <end position="180"/>
    </location>
</feature>
<gene>
    <name evidence="8" type="ORF">CSC94_09925</name>
</gene>
<comment type="cofactor">
    <cofactor evidence="1">
        <name>Mn(2+)</name>
        <dbReference type="ChEBI" id="CHEBI:29035"/>
    </cofactor>
</comment>
<keyword evidence="6" id="KW-0464">Manganese</keyword>
<protein>
    <submittedName>
        <fullName evidence="8">CoA pyrophosphatase</fullName>
    </submittedName>
</protein>
<keyword evidence="4" id="KW-0378">Hydrolase</keyword>
<dbReference type="PANTHER" id="PTHR12992">
    <property type="entry name" value="NUDIX HYDROLASE"/>
    <property type="match status" value="1"/>
</dbReference>
<dbReference type="Gene3D" id="3.90.79.10">
    <property type="entry name" value="Nucleoside Triphosphate Pyrophosphohydrolase"/>
    <property type="match status" value="1"/>
</dbReference>
<evidence type="ECO:0000256" key="2">
    <source>
        <dbReference type="ARBA" id="ARBA00001946"/>
    </source>
</evidence>
<dbReference type="EMBL" id="PDVP01000004">
    <property type="protein sequence ID" value="PHP67347.1"/>
    <property type="molecule type" value="Genomic_DNA"/>
</dbReference>
<dbReference type="SUPFAM" id="SSF55811">
    <property type="entry name" value="Nudix"/>
    <property type="match status" value="1"/>
</dbReference>